<dbReference type="Pfam" id="PF03720">
    <property type="entry name" value="UDPG_MGDP_dh_C"/>
    <property type="match status" value="1"/>
</dbReference>
<dbReference type="SMART" id="SM00984">
    <property type="entry name" value="UDPG_MGDP_dh_C"/>
    <property type="match status" value="1"/>
</dbReference>
<evidence type="ECO:0000256" key="10">
    <source>
        <dbReference type="PIRSR" id="PIRSR500134-3"/>
    </source>
</evidence>
<feature type="binding site" evidence="10">
    <location>
        <position position="296"/>
    </location>
    <ligand>
        <name>NAD(+)</name>
        <dbReference type="ChEBI" id="CHEBI:57540"/>
    </ligand>
</feature>
<feature type="binding site" evidence="10">
    <location>
        <position position="360"/>
    </location>
    <ligand>
        <name>NAD(+)</name>
        <dbReference type="ChEBI" id="CHEBI:57540"/>
    </ligand>
</feature>
<dbReference type="Pfam" id="PF00984">
    <property type="entry name" value="UDPG_MGDP_dh"/>
    <property type="match status" value="1"/>
</dbReference>
<dbReference type="EMBL" id="JHEG02000058">
    <property type="protein sequence ID" value="KIE08968.1"/>
    <property type="molecule type" value="Genomic_DNA"/>
</dbReference>
<dbReference type="InterPro" id="IPR014027">
    <property type="entry name" value="UDP-Glc/GDP-Man_DH_C"/>
</dbReference>
<proteinExistence type="inferred from homology"/>
<dbReference type="Pfam" id="PF03721">
    <property type="entry name" value="UDPG_MGDP_dh_N"/>
    <property type="match status" value="1"/>
</dbReference>
<dbReference type="Gene3D" id="1.20.5.100">
    <property type="entry name" value="Cytochrome c1, transmembrane anchor, C-terminal"/>
    <property type="match status" value="1"/>
</dbReference>
<name>A0A0C1QZJ7_9CYAN</name>
<feature type="domain" description="UDP-glucose/GDP-mannose dehydrogenase C-terminal" evidence="11">
    <location>
        <begin position="346"/>
        <end position="448"/>
    </location>
</feature>
<dbReference type="GO" id="GO:0051287">
    <property type="term" value="F:NAD binding"/>
    <property type="evidence" value="ECO:0007669"/>
    <property type="project" value="InterPro"/>
</dbReference>
<dbReference type="InterPro" id="IPR036220">
    <property type="entry name" value="UDP-Glc/GDP-Man_DH_C_sf"/>
</dbReference>
<dbReference type="Gene3D" id="3.40.50.720">
    <property type="entry name" value="NAD(P)-binding Rossmann-like Domain"/>
    <property type="match status" value="2"/>
</dbReference>
<feature type="binding site" evidence="10">
    <location>
        <position position="122"/>
    </location>
    <ligand>
        <name>NAD(+)</name>
        <dbReference type="ChEBI" id="CHEBI:57540"/>
    </ligand>
</feature>
<dbReference type="PROSITE" id="PS51257">
    <property type="entry name" value="PROKAR_LIPOPROTEIN"/>
    <property type="match status" value="1"/>
</dbReference>
<feature type="binding site" evidence="10">
    <location>
        <position position="176"/>
    </location>
    <ligand>
        <name>NAD(+)</name>
        <dbReference type="ChEBI" id="CHEBI:57540"/>
    </ligand>
</feature>
<evidence type="ECO:0000256" key="3">
    <source>
        <dbReference type="ARBA" id="ARBA00012954"/>
    </source>
</evidence>
<dbReference type="InterPro" id="IPR017476">
    <property type="entry name" value="UDP-Glc/GDP-Man"/>
</dbReference>
<dbReference type="PANTHER" id="PTHR43750:SF3">
    <property type="entry name" value="UDP-GLUCOSE 6-DEHYDROGENASE TUAD"/>
    <property type="match status" value="1"/>
</dbReference>
<accession>A0A0C1QZJ7</accession>
<feature type="binding site" evidence="9">
    <location>
        <position position="353"/>
    </location>
    <ligand>
        <name>substrate</name>
    </ligand>
</feature>
<dbReference type="PIRSF" id="PIRSF000124">
    <property type="entry name" value="UDPglc_GDPman_dh"/>
    <property type="match status" value="1"/>
</dbReference>
<dbReference type="PIRSF" id="PIRSF500134">
    <property type="entry name" value="UDPglc_DH_bac"/>
    <property type="match status" value="1"/>
</dbReference>
<feature type="binding site" evidence="10">
    <location>
        <position position="30"/>
    </location>
    <ligand>
        <name>NAD(+)</name>
        <dbReference type="ChEBI" id="CHEBI:57540"/>
    </ligand>
</feature>
<evidence type="ECO:0000256" key="5">
    <source>
        <dbReference type="ARBA" id="ARBA00023027"/>
    </source>
</evidence>
<dbReference type="SUPFAM" id="SSF52413">
    <property type="entry name" value="UDP-glucose/GDP-mannose dehydrogenase C-terminal domain"/>
    <property type="match status" value="1"/>
</dbReference>
<evidence type="ECO:0000256" key="2">
    <source>
        <dbReference type="ARBA" id="ARBA00006601"/>
    </source>
</evidence>
<evidence type="ECO:0000256" key="1">
    <source>
        <dbReference type="ARBA" id="ARBA00004701"/>
    </source>
</evidence>
<feature type="binding site" evidence="9">
    <location>
        <begin position="282"/>
        <end position="286"/>
    </location>
    <ligand>
        <name>substrate</name>
    </ligand>
</feature>
<reference evidence="13" key="1">
    <citation type="journal article" date="2015" name="Genome Announc.">
        <title>Draft Genome Sequence of Tolypothrix boutellei Strain VB521301.</title>
        <authorList>
            <person name="Chandrababunaidu M.M."/>
            <person name="Singh D."/>
            <person name="Sen D."/>
            <person name="Bhan S."/>
            <person name="Das S."/>
            <person name="Gupta A."/>
            <person name="Adhikary S.P."/>
            <person name="Tripathy S."/>
        </authorList>
    </citation>
    <scope>NUCLEOTIDE SEQUENCE</scope>
    <source>
        <strain evidence="13">VB521301</strain>
    </source>
</reference>
<dbReference type="Proteomes" id="UP000029738">
    <property type="component" value="Unassembled WGS sequence"/>
</dbReference>
<dbReference type="EMBL" id="JHEG04000001">
    <property type="protein sequence ID" value="KAF3885343.1"/>
    <property type="molecule type" value="Genomic_DNA"/>
</dbReference>
<evidence type="ECO:0000313" key="14">
    <source>
        <dbReference type="Proteomes" id="UP000029738"/>
    </source>
</evidence>
<dbReference type="PANTHER" id="PTHR43750">
    <property type="entry name" value="UDP-GLUCOSE 6-DEHYDROGENASE TUAD"/>
    <property type="match status" value="1"/>
</dbReference>
<dbReference type="InterPro" id="IPR028357">
    <property type="entry name" value="UDPglc_DH_bac"/>
</dbReference>
<dbReference type="InterPro" id="IPR014026">
    <property type="entry name" value="UDP-Glc/GDP-Man_DH_dimer"/>
</dbReference>
<feature type="active site" description="Nucleophile" evidence="8">
    <location>
        <position position="293"/>
    </location>
</feature>
<dbReference type="OrthoDB" id="9803238at2"/>
<evidence type="ECO:0000256" key="6">
    <source>
        <dbReference type="ARBA" id="ARBA00047473"/>
    </source>
</evidence>
<keyword evidence="5 7" id="KW-0520">NAD</keyword>
<dbReference type="EC" id="1.1.1.22" evidence="3 7"/>
<feature type="binding site" evidence="10">
    <location>
        <position position="86"/>
    </location>
    <ligand>
        <name>NAD(+)</name>
        <dbReference type="ChEBI" id="CHEBI:57540"/>
    </ligand>
</feature>
<dbReference type="NCBIfam" id="TIGR03026">
    <property type="entry name" value="NDP-sugDHase"/>
    <property type="match status" value="1"/>
</dbReference>
<evidence type="ECO:0000313" key="13">
    <source>
        <dbReference type="EMBL" id="KIE08968.1"/>
    </source>
</evidence>
<sequence>MRVCVIGTGYVGLVTGACLAHIGHHVICVDNNEEKVKLMKAGQAPIFEPGLSEIMQSAIQSGNIEFTTDMSAGVTHGEILFIAVGTPPLPTGESDTRYVEAVARGIGAHLNGGYKVIVNKSTVPIGSGDWVRMIVLDGIAERQKVLVAAGGTGSSQAVVEKLPLFDVVSNPEFLREGSAVYDTFNPDRIVLGSNSPKAIAMMKELYAPIVERKFATDPSLPSVPVVVTDLSSAEMIKYAANAFLATKISFINEVANICDRVGADVTQVAKGIGLDSRIGHKFLQAGIGWGGSCFPKDVSALIHTADDYGYEAHLLKAAVSINQRQRSIAIEKLQQVLKILKGKTVGLLGLTFKPDTDDMRDAPALNLIENLNRLGTKVKAYDPIVSQSGLRDGLSGVLVETDPERLADGCDALVLVTDWQQFRHLDYRKMATLMNSPVMIDGRNFLNPQELQLAGFYYVGIGR</sequence>
<feature type="binding site" evidence="9">
    <location>
        <begin position="173"/>
        <end position="176"/>
    </location>
    <ligand>
        <name>substrate</name>
    </ligand>
</feature>
<evidence type="ECO:0000256" key="8">
    <source>
        <dbReference type="PIRSR" id="PIRSR500134-1"/>
    </source>
</evidence>
<dbReference type="SUPFAM" id="SSF51735">
    <property type="entry name" value="NAD(P)-binding Rossmann-fold domains"/>
    <property type="match status" value="1"/>
</dbReference>
<evidence type="ECO:0000259" key="11">
    <source>
        <dbReference type="SMART" id="SM00984"/>
    </source>
</evidence>
<comment type="catalytic activity">
    <reaction evidence="6 7">
        <text>UDP-alpha-D-glucose + 2 NAD(+) + H2O = UDP-alpha-D-glucuronate + 2 NADH + 3 H(+)</text>
        <dbReference type="Rhea" id="RHEA:23596"/>
        <dbReference type="ChEBI" id="CHEBI:15377"/>
        <dbReference type="ChEBI" id="CHEBI:15378"/>
        <dbReference type="ChEBI" id="CHEBI:57540"/>
        <dbReference type="ChEBI" id="CHEBI:57945"/>
        <dbReference type="ChEBI" id="CHEBI:58052"/>
        <dbReference type="ChEBI" id="CHEBI:58885"/>
        <dbReference type="EC" id="1.1.1.22"/>
    </reaction>
</comment>
<feature type="binding site" evidence="10">
    <location>
        <position position="35"/>
    </location>
    <ligand>
        <name>NAD(+)</name>
        <dbReference type="ChEBI" id="CHEBI:57540"/>
    </ligand>
</feature>
<gene>
    <name evidence="13" type="ORF">DA73_0231330</name>
    <name evidence="12" type="ORF">DA73_0400007625</name>
</gene>
<keyword evidence="14" id="KW-1185">Reference proteome</keyword>
<dbReference type="AlphaFoldDB" id="A0A0C1QZJ7"/>
<dbReference type="InterPro" id="IPR036291">
    <property type="entry name" value="NAD(P)-bd_dom_sf"/>
</dbReference>
<dbReference type="GO" id="GO:0003979">
    <property type="term" value="F:UDP-glucose 6-dehydrogenase activity"/>
    <property type="evidence" value="ECO:0007669"/>
    <property type="project" value="UniProtKB-EC"/>
</dbReference>
<dbReference type="GO" id="GO:0006065">
    <property type="term" value="P:UDP-glucuronate biosynthetic process"/>
    <property type="evidence" value="ECO:0007669"/>
    <property type="project" value="UniProtKB-UniPathway"/>
</dbReference>
<dbReference type="InterPro" id="IPR001732">
    <property type="entry name" value="UDP-Glc/GDP-Man_DH_N"/>
</dbReference>
<feature type="binding site" evidence="9">
    <location>
        <position position="290"/>
    </location>
    <ligand>
        <name>substrate</name>
    </ligand>
</feature>
<evidence type="ECO:0000313" key="12">
    <source>
        <dbReference type="EMBL" id="KAF3885343.1"/>
    </source>
</evidence>
<comment type="pathway">
    <text evidence="1">Nucleotide-sugar biosynthesis; UDP-alpha-D-glucuronate biosynthesis; UDP-alpha-D-glucuronate from UDP-alpha-D-glucose: step 1/1.</text>
</comment>
<dbReference type="InterPro" id="IPR008927">
    <property type="entry name" value="6-PGluconate_DH-like_C_sf"/>
</dbReference>
<protein>
    <recommendedName>
        <fullName evidence="3 7">UDP-glucose 6-dehydrogenase</fullName>
        <ecNumber evidence="3 7">1.1.1.22</ecNumber>
    </recommendedName>
</protein>
<evidence type="ECO:0000256" key="4">
    <source>
        <dbReference type="ARBA" id="ARBA00023002"/>
    </source>
</evidence>
<organism evidence="13">
    <name type="scientific">Tolypothrix bouteillei VB521301</name>
    <dbReference type="NCBI Taxonomy" id="1479485"/>
    <lineage>
        <taxon>Bacteria</taxon>
        <taxon>Bacillati</taxon>
        <taxon>Cyanobacteriota</taxon>
        <taxon>Cyanophyceae</taxon>
        <taxon>Nostocales</taxon>
        <taxon>Tolypothrichaceae</taxon>
        <taxon>Tolypothrix</taxon>
    </lineage>
</organism>
<dbReference type="UniPathway" id="UPA00038">
    <property type="reaction ID" value="UER00491"/>
</dbReference>
<dbReference type="SUPFAM" id="SSF48179">
    <property type="entry name" value="6-phosphogluconate dehydrogenase C-terminal domain-like"/>
    <property type="match status" value="1"/>
</dbReference>
<evidence type="ECO:0000256" key="9">
    <source>
        <dbReference type="PIRSR" id="PIRSR500134-2"/>
    </source>
</evidence>
<comment type="caution">
    <text evidence="13">The sequence shown here is derived from an EMBL/GenBank/DDBJ whole genome shotgun (WGS) entry which is preliminary data.</text>
</comment>
<dbReference type="STRING" id="1479485.DA73_0231330"/>
<dbReference type="GO" id="GO:0000271">
    <property type="term" value="P:polysaccharide biosynthetic process"/>
    <property type="evidence" value="ECO:0007669"/>
    <property type="project" value="InterPro"/>
</dbReference>
<comment type="similarity">
    <text evidence="2 7">Belongs to the UDP-glucose/GDP-mannose dehydrogenase family.</text>
</comment>
<feature type="binding site" evidence="9">
    <location>
        <position position="237"/>
    </location>
    <ligand>
        <name>substrate</name>
    </ligand>
</feature>
<evidence type="ECO:0000256" key="7">
    <source>
        <dbReference type="PIRNR" id="PIRNR000124"/>
    </source>
</evidence>
<keyword evidence="4 7" id="KW-0560">Oxidoreductase</keyword>
<dbReference type="RefSeq" id="WP_038087445.1">
    <property type="nucleotide sequence ID" value="NZ_JHEG04000001.1"/>
</dbReference>
<reference evidence="12" key="2">
    <citation type="submission" date="2019-11" db="EMBL/GenBank/DDBJ databases">
        <title>Improved Assembly of Tolypothrix boutellei genome.</title>
        <authorList>
            <person name="Sarangi A.N."/>
            <person name="Mukherjee M."/>
            <person name="Ghosh S."/>
            <person name="Singh D."/>
            <person name="Das A."/>
            <person name="Kant S."/>
            <person name="Prusty A."/>
            <person name="Tripathy S."/>
        </authorList>
    </citation>
    <scope>NUCLEOTIDE SEQUENCE</scope>
    <source>
        <strain evidence="12">VB521301</strain>
    </source>
</reference>